<dbReference type="SUPFAM" id="SSF48403">
    <property type="entry name" value="Ankyrin repeat"/>
    <property type="match status" value="1"/>
</dbReference>
<keyword evidence="4" id="KW-0175">Coiled coil</keyword>
<evidence type="ECO:0000259" key="5">
    <source>
        <dbReference type="PROSITE" id="PS50837"/>
    </source>
</evidence>
<dbReference type="PANTHER" id="PTHR24171">
    <property type="entry name" value="ANKYRIN REPEAT DOMAIN-CONTAINING PROTEIN 39-RELATED"/>
    <property type="match status" value="1"/>
</dbReference>
<evidence type="ECO:0000256" key="2">
    <source>
        <dbReference type="ARBA" id="ARBA00023043"/>
    </source>
</evidence>
<evidence type="ECO:0000256" key="1">
    <source>
        <dbReference type="ARBA" id="ARBA00022737"/>
    </source>
</evidence>
<dbReference type="GO" id="GO:0003824">
    <property type="term" value="F:catalytic activity"/>
    <property type="evidence" value="ECO:0007669"/>
    <property type="project" value="InterPro"/>
</dbReference>
<dbReference type="Pfam" id="PF24883">
    <property type="entry name" value="NPHP3_N"/>
    <property type="match status" value="1"/>
</dbReference>
<dbReference type="InterPro" id="IPR000845">
    <property type="entry name" value="Nucleoside_phosphorylase_d"/>
</dbReference>
<feature type="repeat" description="ANK" evidence="3">
    <location>
        <begin position="1007"/>
        <end position="1039"/>
    </location>
</feature>
<feature type="repeat" description="ANK" evidence="3">
    <location>
        <begin position="1172"/>
        <end position="1198"/>
    </location>
</feature>
<dbReference type="Gene3D" id="3.40.50.300">
    <property type="entry name" value="P-loop containing nucleotide triphosphate hydrolases"/>
    <property type="match status" value="1"/>
</dbReference>
<dbReference type="InterPro" id="IPR007111">
    <property type="entry name" value="NACHT_NTPase"/>
</dbReference>
<dbReference type="Proteomes" id="UP001172673">
    <property type="component" value="Unassembled WGS sequence"/>
</dbReference>
<proteinExistence type="predicted"/>
<reference evidence="6" key="1">
    <citation type="submission" date="2022-10" db="EMBL/GenBank/DDBJ databases">
        <title>Culturing micro-colonial fungi from biological soil crusts in the Mojave desert and describing Neophaeococcomyces mojavensis, and introducing the new genera and species Taxawa tesnikishii.</title>
        <authorList>
            <person name="Kurbessoian T."/>
            <person name="Stajich J.E."/>
        </authorList>
    </citation>
    <scope>NUCLEOTIDE SEQUENCE</scope>
    <source>
        <strain evidence="6">TK_41</strain>
    </source>
</reference>
<dbReference type="Pfam" id="PF23239">
    <property type="entry name" value="DUF7069"/>
    <property type="match status" value="1"/>
</dbReference>
<dbReference type="GO" id="GO:0009116">
    <property type="term" value="P:nucleoside metabolic process"/>
    <property type="evidence" value="ECO:0007669"/>
    <property type="project" value="InterPro"/>
</dbReference>
<dbReference type="PROSITE" id="PS50837">
    <property type="entry name" value="NACHT"/>
    <property type="match status" value="1"/>
</dbReference>
<sequence>MPTLIVQDYQIGWICALNKELSAAMAMLDEEYEMIAEQDPQDHNSYVLGRIHQHHVVIACMPEGVDGLIPAATVAKDMARTFPALRFGLMVGIGGGIPDLADGIDIRLGDVVVSKPDKTSGGVVQYDKGKAENGGKFVRKGQLNQPPTLLLQTLTQLRARHSIRPSKMSGYMTDAIERNPMMEESGFTLPSEPDCLYCSGCDRDIESPAIDCQRFHGKRPLRKNSNPVAHYGLVASGNQVIKDAAVRDQLQAEFGALCVEMEAAGLMNEFPCLVIRGVCDYADRHKNDAWHPYAAMTAAAYAKELLSYITRAQASQEKPLIQIVGLMNGLYDISKEQTAINQKHLQATEAQTLQHKIHHENDLYRRCHQAFKIGPYEEQKDINPTRAPNTCKWVLNHPQYQHWRETLRDDLIWVSADPGCGKSVLAKSLIDYELRNTDNHTICYFFFKDIEEQDNLSAALCAILHQLFIHRPQLIRHAIGVHEKSGDKITKDLSELWRIWLAAARDAEAGSVTCVLDALDECREDDRRRLIAMLVDFYNASLSTPSEHSQIKILVTSRPYDDIQYHFGKVADSLPTIRLRGEDENDIIHDEIDLVVRSKVSELASEFKLAQTAVERLEAKILNMQHRTYLWLYLAIGSIRETYRDSLQPDRVVIDSLPSSVEAAYEGILNKITQSQRPTATLILEIIVGARRPLTIGEMALALGAAGNSPDSSLLVNDDIDVSHLERQIRVWCGLFIFVNHARLYLIHQTAKEFLLTASNKETVGVYHWNLCLDSMIVEKKMALICARFLLHTQIKWTIDRYGRKEPELYGDVGTFVVYTSENWPSHLRNAHITDRAFIQSLLPLYDTDSLTFRLWFPLFWDTQNAEEEEDYPGMNSIRLASFVGHEEVLRIALEKQQNHIDEADADGRTALYWASAFGHTETVRLLLARGADVDTEHHDSFWKPLHAAAEAGHLRVVSALLENDAKVNAFASYKKPALFLAVENKHIDIVKILLQSGADVQLGDWDGWTPLHTAACENLVPIMNLLIESGAIVDAYDMKHCTPLHSAADYGCVEAVRVLVDAGADVDARNDKYSTPLHLAVTRGHVEAVQVLLDAGADVETRDDHGSTPLHLAARNGYVEVVQVLLDAGADVDAYDVDHSTPLHLGVEAEQVEAVQVLLNAGADVGARDDVGSTPLHLAVRNRDLKTVQVLLAAGADRCCTNGEGKSPHQIAESIVPDEWFVTESQRSQLLEILYQ</sequence>
<feature type="coiled-coil region" evidence="4">
    <location>
        <begin position="600"/>
        <end position="627"/>
    </location>
</feature>
<dbReference type="InterPro" id="IPR056884">
    <property type="entry name" value="NPHP3-like_N"/>
</dbReference>
<dbReference type="InterPro" id="IPR036770">
    <property type="entry name" value="Ankyrin_rpt-contain_sf"/>
</dbReference>
<dbReference type="SUPFAM" id="SSF52540">
    <property type="entry name" value="P-loop containing nucleoside triphosphate hydrolases"/>
    <property type="match status" value="1"/>
</dbReference>
<dbReference type="EMBL" id="JAPDRK010000021">
    <property type="protein sequence ID" value="KAJ9603646.1"/>
    <property type="molecule type" value="Genomic_DNA"/>
</dbReference>
<dbReference type="Gene3D" id="1.25.40.20">
    <property type="entry name" value="Ankyrin repeat-containing domain"/>
    <property type="match status" value="3"/>
</dbReference>
<dbReference type="Gene3D" id="3.40.50.1580">
    <property type="entry name" value="Nucleoside phosphorylase domain"/>
    <property type="match status" value="1"/>
</dbReference>
<dbReference type="AlphaFoldDB" id="A0AA38WYT9"/>
<dbReference type="SUPFAM" id="SSF53167">
    <property type="entry name" value="Purine and uridine phosphorylases"/>
    <property type="match status" value="1"/>
</dbReference>
<evidence type="ECO:0000313" key="6">
    <source>
        <dbReference type="EMBL" id="KAJ9603646.1"/>
    </source>
</evidence>
<accession>A0AA38WYT9</accession>
<dbReference type="InterPro" id="IPR002110">
    <property type="entry name" value="Ankyrin_rpt"/>
</dbReference>
<feature type="repeat" description="ANK" evidence="3">
    <location>
        <begin position="1139"/>
        <end position="1171"/>
    </location>
</feature>
<dbReference type="Pfam" id="PF13857">
    <property type="entry name" value="Ank_5"/>
    <property type="match status" value="1"/>
</dbReference>
<keyword evidence="7" id="KW-1185">Reference proteome</keyword>
<feature type="domain" description="NACHT" evidence="5">
    <location>
        <begin position="410"/>
        <end position="559"/>
    </location>
</feature>
<dbReference type="Pfam" id="PF12796">
    <property type="entry name" value="Ank_2"/>
    <property type="match status" value="2"/>
</dbReference>
<dbReference type="InterPro" id="IPR035994">
    <property type="entry name" value="Nucleoside_phosphorylase_sf"/>
</dbReference>
<keyword evidence="1" id="KW-0677">Repeat</keyword>
<dbReference type="InterPro" id="IPR055497">
    <property type="entry name" value="DUF7069"/>
</dbReference>
<dbReference type="SMART" id="SM00248">
    <property type="entry name" value="ANK"/>
    <property type="match status" value="10"/>
</dbReference>
<feature type="repeat" description="ANK" evidence="3">
    <location>
        <begin position="1106"/>
        <end position="1138"/>
    </location>
</feature>
<dbReference type="PROSITE" id="PS50088">
    <property type="entry name" value="ANK_REPEAT"/>
    <property type="match status" value="9"/>
</dbReference>
<dbReference type="PRINTS" id="PR01415">
    <property type="entry name" value="ANKYRIN"/>
</dbReference>
<evidence type="ECO:0000313" key="7">
    <source>
        <dbReference type="Proteomes" id="UP001172673"/>
    </source>
</evidence>
<organism evidence="6 7">
    <name type="scientific">Cladophialophora chaetospira</name>
    <dbReference type="NCBI Taxonomy" id="386627"/>
    <lineage>
        <taxon>Eukaryota</taxon>
        <taxon>Fungi</taxon>
        <taxon>Dikarya</taxon>
        <taxon>Ascomycota</taxon>
        <taxon>Pezizomycotina</taxon>
        <taxon>Eurotiomycetes</taxon>
        <taxon>Chaetothyriomycetidae</taxon>
        <taxon>Chaetothyriales</taxon>
        <taxon>Herpotrichiellaceae</taxon>
        <taxon>Cladophialophora</taxon>
    </lineage>
</organism>
<gene>
    <name evidence="6" type="ORF">H2200_011832</name>
</gene>
<dbReference type="Pfam" id="PF01048">
    <property type="entry name" value="PNP_UDP_1"/>
    <property type="match status" value="1"/>
</dbReference>
<protein>
    <recommendedName>
        <fullName evidence="5">NACHT domain-containing protein</fullName>
    </recommendedName>
</protein>
<feature type="repeat" description="ANK" evidence="3">
    <location>
        <begin position="907"/>
        <end position="939"/>
    </location>
</feature>
<evidence type="ECO:0000256" key="4">
    <source>
        <dbReference type="SAM" id="Coils"/>
    </source>
</evidence>
<feature type="repeat" description="ANK" evidence="3">
    <location>
        <begin position="1073"/>
        <end position="1105"/>
    </location>
</feature>
<evidence type="ECO:0000256" key="3">
    <source>
        <dbReference type="PROSITE-ProRule" id="PRU00023"/>
    </source>
</evidence>
<feature type="repeat" description="ANK" evidence="3">
    <location>
        <begin position="974"/>
        <end position="1006"/>
    </location>
</feature>
<feature type="repeat" description="ANK" evidence="3">
    <location>
        <begin position="945"/>
        <end position="973"/>
    </location>
</feature>
<keyword evidence="2 3" id="KW-0040">ANK repeat</keyword>
<feature type="repeat" description="ANK" evidence="3">
    <location>
        <begin position="1040"/>
        <end position="1072"/>
    </location>
</feature>
<dbReference type="Pfam" id="PF00023">
    <property type="entry name" value="Ank"/>
    <property type="match status" value="2"/>
</dbReference>
<dbReference type="PROSITE" id="PS50297">
    <property type="entry name" value="ANK_REP_REGION"/>
    <property type="match status" value="9"/>
</dbReference>
<dbReference type="PANTHER" id="PTHR24171:SF9">
    <property type="entry name" value="ANKYRIN REPEAT DOMAIN-CONTAINING PROTEIN 39"/>
    <property type="match status" value="1"/>
</dbReference>
<comment type="caution">
    <text evidence="6">The sequence shown here is derived from an EMBL/GenBank/DDBJ whole genome shotgun (WGS) entry which is preliminary data.</text>
</comment>
<name>A0AA38WYT9_9EURO</name>
<dbReference type="InterPro" id="IPR027417">
    <property type="entry name" value="P-loop_NTPase"/>
</dbReference>